<name>A0A382YAG1_9ZZZZ</name>
<dbReference type="EMBL" id="UINC01174122">
    <property type="protein sequence ID" value="SVD80090.1"/>
    <property type="molecule type" value="Genomic_DNA"/>
</dbReference>
<protein>
    <submittedName>
        <fullName evidence="1">Uncharacterized protein</fullName>
    </submittedName>
</protein>
<feature type="non-terminal residue" evidence="1">
    <location>
        <position position="1"/>
    </location>
</feature>
<proteinExistence type="predicted"/>
<dbReference type="AlphaFoldDB" id="A0A382YAG1"/>
<accession>A0A382YAG1</accession>
<gene>
    <name evidence="1" type="ORF">METZ01_LOCUS432944</name>
</gene>
<evidence type="ECO:0000313" key="1">
    <source>
        <dbReference type="EMBL" id="SVD80090.1"/>
    </source>
</evidence>
<reference evidence="1" key="1">
    <citation type="submission" date="2018-05" db="EMBL/GenBank/DDBJ databases">
        <authorList>
            <person name="Lanie J.A."/>
            <person name="Ng W.-L."/>
            <person name="Kazmierczak K.M."/>
            <person name="Andrzejewski T.M."/>
            <person name="Davidsen T.M."/>
            <person name="Wayne K.J."/>
            <person name="Tettelin H."/>
            <person name="Glass J.I."/>
            <person name="Rusch D."/>
            <person name="Podicherti R."/>
            <person name="Tsui H.-C.T."/>
            <person name="Winkler M.E."/>
        </authorList>
    </citation>
    <scope>NUCLEOTIDE SEQUENCE</scope>
</reference>
<organism evidence="1">
    <name type="scientific">marine metagenome</name>
    <dbReference type="NCBI Taxonomy" id="408172"/>
    <lineage>
        <taxon>unclassified sequences</taxon>
        <taxon>metagenomes</taxon>
        <taxon>ecological metagenomes</taxon>
    </lineage>
</organism>
<sequence>HINRNLLILGDYVTEMTKRGLHLLNELDISIISQYKIHFKSHPATPIKLKRYNNLVTQTTNNPLPKILSKMDVVVSTSST</sequence>